<dbReference type="InterPro" id="IPR000242">
    <property type="entry name" value="PTP_cat"/>
</dbReference>
<dbReference type="GO" id="GO:0004725">
    <property type="term" value="F:protein tyrosine phosphatase activity"/>
    <property type="evidence" value="ECO:0007669"/>
    <property type="project" value="InterPro"/>
</dbReference>
<accession>A0AAN6QHN7</accession>
<feature type="compositionally biased region" description="Gly residues" evidence="2">
    <location>
        <begin position="470"/>
        <end position="479"/>
    </location>
</feature>
<feature type="compositionally biased region" description="Basic and acidic residues" evidence="2">
    <location>
        <begin position="325"/>
        <end position="336"/>
    </location>
</feature>
<evidence type="ECO:0000259" key="3">
    <source>
        <dbReference type="PROSITE" id="PS50055"/>
    </source>
</evidence>
<dbReference type="InterPro" id="IPR029021">
    <property type="entry name" value="Prot-tyrosine_phosphatase-like"/>
</dbReference>
<dbReference type="InterPro" id="IPR050348">
    <property type="entry name" value="Protein-Tyr_Phosphatase"/>
</dbReference>
<feature type="compositionally biased region" description="Basic residues" evidence="2">
    <location>
        <begin position="1"/>
        <end position="12"/>
    </location>
</feature>
<keyword evidence="6" id="KW-1185">Reference proteome</keyword>
<feature type="compositionally biased region" description="Low complexity" evidence="2">
    <location>
        <begin position="554"/>
        <end position="563"/>
    </location>
</feature>
<dbReference type="EMBL" id="MU853374">
    <property type="protein sequence ID" value="KAK4107422.1"/>
    <property type="molecule type" value="Genomic_DNA"/>
</dbReference>
<dbReference type="AlphaFoldDB" id="A0AAN6QHN7"/>
<dbReference type="SMART" id="SM00404">
    <property type="entry name" value="PTPc_motif"/>
    <property type="match status" value="1"/>
</dbReference>
<dbReference type="Proteomes" id="UP001302812">
    <property type="component" value="Unassembled WGS sequence"/>
</dbReference>
<feature type="compositionally biased region" description="Basic and acidic residues" evidence="2">
    <location>
        <begin position="541"/>
        <end position="553"/>
    </location>
</feature>
<proteinExistence type="inferred from homology"/>
<dbReference type="CDD" id="cd18533">
    <property type="entry name" value="PTP_fungal"/>
    <property type="match status" value="1"/>
</dbReference>
<comment type="caution">
    <text evidence="5">The sequence shown here is derived from an EMBL/GenBank/DDBJ whole genome shotgun (WGS) entry which is preliminary data.</text>
</comment>
<dbReference type="SUPFAM" id="SSF52799">
    <property type="entry name" value="(Phosphotyrosine protein) phosphatases II"/>
    <property type="match status" value="1"/>
</dbReference>
<name>A0AAN6QHN7_9PEZI</name>
<dbReference type="PANTHER" id="PTHR19134">
    <property type="entry name" value="RECEPTOR-TYPE TYROSINE-PROTEIN PHOSPHATASE"/>
    <property type="match status" value="1"/>
</dbReference>
<feature type="domain" description="Tyrosine-protein phosphatase" evidence="3">
    <location>
        <begin position="167"/>
        <end position="529"/>
    </location>
</feature>
<evidence type="ECO:0000313" key="5">
    <source>
        <dbReference type="EMBL" id="KAK4107422.1"/>
    </source>
</evidence>
<dbReference type="GeneID" id="89936553"/>
<dbReference type="InterPro" id="IPR016130">
    <property type="entry name" value="Tyr_Pase_AS"/>
</dbReference>
<organism evidence="5 6">
    <name type="scientific">Canariomyces notabilis</name>
    <dbReference type="NCBI Taxonomy" id="2074819"/>
    <lineage>
        <taxon>Eukaryota</taxon>
        <taxon>Fungi</taxon>
        <taxon>Dikarya</taxon>
        <taxon>Ascomycota</taxon>
        <taxon>Pezizomycotina</taxon>
        <taxon>Sordariomycetes</taxon>
        <taxon>Sordariomycetidae</taxon>
        <taxon>Sordariales</taxon>
        <taxon>Chaetomiaceae</taxon>
        <taxon>Canariomyces</taxon>
    </lineage>
</organism>
<feature type="region of interest" description="Disordered" evidence="2">
    <location>
        <begin position="318"/>
        <end position="373"/>
    </location>
</feature>
<comment type="similarity">
    <text evidence="1">Belongs to the protein-tyrosine phosphatase family. Non-receptor class subfamily.</text>
</comment>
<dbReference type="InterPro" id="IPR000387">
    <property type="entry name" value="Tyr_Pase_dom"/>
</dbReference>
<dbReference type="RefSeq" id="XP_064664992.1">
    <property type="nucleotide sequence ID" value="XM_064812428.1"/>
</dbReference>
<dbReference type="PRINTS" id="PR00700">
    <property type="entry name" value="PRTYPHPHTASE"/>
</dbReference>
<evidence type="ECO:0000256" key="2">
    <source>
        <dbReference type="SAM" id="MobiDB-lite"/>
    </source>
</evidence>
<dbReference type="InterPro" id="IPR003595">
    <property type="entry name" value="Tyr_Pase_cat"/>
</dbReference>
<reference evidence="5" key="2">
    <citation type="submission" date="2023-05" db="EMBL/GenBank/DDBJ databases">
        <authorList>
            <consortium name="Lawrence Berkeley National Laboratory"/>
            <person name="Steindorff A."/>
            <person name="Hensen N."/>
            <person name="Bonometti L."/>
            <person name="Westerberg I."/>
            <person name="Brannstrom I.O."/>
            <person name="Guillou S."/>
            <person name="Cros-Aarteil S."/>
            <person name="Calhoun S."/>
            <person name="Haridas S."/>
            <person name="Kuo A."/>
            <person name="Mondo S."/>
            <person name="Pangilinan J."/>
            <person name="Riley R."/>
            <person name="Labutti K."/>
            <person name="Andreopoulos B."/>
            <person name="Lipzen A."/>
            <person name="Chen C."/>
            <person name="Yanf M."/>
            <person name="Daum C."/>
            <person name="Ng V."/>
            <person name="Clum A."/>
            <person name="Ohm R."/>
            <person name="Martin F."/>
            <person name="Silar P."/>
            <person name="Natvig D."/>
            <person name="Lalanne C."/>
            <person name="Gautier V."/>
            <person name="Ament-Velasquez S.L."/>
            <person name="Kruys A."/>
            <person name="Hutchinson M.I."/>
            <person name="Powell A.J."/>
            <person name="Barry K."/>
            <person name="Miller A.N."/>
            <person name="Grigoriev I.V."/>
            <person name="Debuchy R."/>
            <person name="Gladieux P."/>
            <person name="Thoren M.H."/>
            <person name="Johannesson H."/>
        </authorList>
    </citation>
    <scope>NUCLEOTIDE SEQUENCE</scope>
    <source>
        <strain evidence="5">CBS 508.74</strain>
    </source>
</reference>
<dbReference type="PROSITE" id="PS50056">
    <property type="entry name" value="TYR_PHOSPHATASE_2"/>
    <property type="match status" value="1"/>
</dbReference>
<evidence type="ECO:0000313" key="6">
    <source>
        <dbReference type="Proteomes" id="UP001302812"/>
    </source>
</evidence>
<evidence type="ECO:0000259" key="4">
    <source>
        <dbReference type="PROSITE" id="PS50056"/>
    </source>
</evidence>
<dbReference type="PROSITE" id="PS50055">
    <property type="entry name" value="TYR_PHOSPHATASE_PTP"/>
    <property type="match status" value="1"/>
</dbReference>
<dbReference type="Gene3D" id="3.90.190.10">
    <property type="entry name" value="Protein tyrosine phosphatase superfamily"/>
    <property type="match status" value="1"/>
</dbReference>
<feature type="region of interest" description="Disordered" evidence="2">
    <location>
        <begin position="538"/>
        <end position="590"/>
    </location>
</feature>
<dbReference type="SMART" id="SM00194">
    <property type="entry name" value="PTPc"/>
    <property type="match status" value="1"/>
</dbReference>
<feature type="domain" description="Tyrosine specific protein phosphatases" evidence="4">
    <location>
        <begin position="398"/>
        <end position="520"/>
    </location>
</feature>
<sequence>MDHIPRFHRRRKDVGAPTLITSDLPAKKAATTTSPGDLQPGSPMRQLQKLSPFRVFHRSSGKRARDSPPASLPHSPAEAQDVLARESADGRPVSPLSLKTDNEGDQGQKAATPPKMPAFLNLSDDEILKRFYELVWRERNRLLQSINNPSPDFRWARVTGPHLKTLDRYMNVQPWQNNRIKLQVPDGHVDYINASPIVLTPSNGAEPDRYIAMQGPKQVSTDHVWRMVFEQLQDPAVIVMLTETHEGNMEKCFPYFPRSKDDPPLEINRHDEFGDGFRATVRCEGMEETPAGDAIELRKLVIRVLSRPQVQIKVTKVPETTVEDSENKEADSDVRMESPNSARPTPSKPDTTDGDGGGEDKMNQDNNDITTEPEERTVYHFLYKKWPDFGVPSLSDLDSFFTLMRLSREKNAGPGNPRIVHCSAGVGRSGTFIALEHLMRELESGALANYDDVNPAASVSVPGTDTPSLGPGGGGGSDAGGAEEAGSGPPPGGMRDMIFETVNQLREQRRTMVQAESQYLFIYRVLRQLWVAKYGGGGGEGRAEGAAVDHDNDAATAAGAGDEPAAKRLEVDPALVGKDRDRDHHDSSAE</sequence>
<feature type="compositionally biased region" description="Basic and acidic residues" evidence="2">
    <location>
        <begin position="564"/>
        <end position="590"/>
    </location>
</feature>
<gene>
    <name evidence="5" type="ORF">N656DRAFT_720134</name>
</gene>
<feature type="region of interest" description="Disordered" evidence="2">
    <location>
        <begin position="458"/>
        <end position="496"/>
    </location>
</feature>
<feature type="region of interest" description="Disordered" evidence="2">
    <location>
        <begin position="1"/>
        <end position="117"/>
    </location>
</feature>
<protein>
    <submittedName>
        <fullName evidence="5">Phosphatases II</fullName>
    </submittedName>
</protein>
<reference evidence="5" key="1">
    <citation type="journal article" date="2023" name="Mol. Phylogenet. Evol.">
        <title>Genome-scale phylogeny and comparative genomics of the fungal order Sordariales.</title>
        <authorList>
            <person name="Hensen N."/>
            <person name="Bonometti L."/>
            <person name="Westerberg I."/>
            <person name="Brannstrom I.O."/>
            <person name="Guillou S."/>
            <person name="Cros-Aarteil S."/>
            <person name="Calhoun S."/>
            <person name="Haridas S."/>
            <person name="Kuo A."/>
            <person name="Mondo S."/>
            <person name="Pangilinan J."/>
            <person name="Riley R."/>
            <person name="LaButti K."/>
            <person name="Andreopoulos B."/>
            <person name="Lipzen A."/>
            <person name="Chen C."/>
            <person name="Yan M."/>
            <person name="Daum C."/>
            <person name="Ng V."/>
            <person name="Clum A."/>
            <person name="Steindorff A."/>
            <person name="Ohm R.A."/>
            <person name="Martin F."/>
            <person name="Silar P."/>
            <person name="Natvig D.O."/>
            <person name="Lalanne C."/>
            <person name="Gautier V."/>
            <person name="Ament-Velasquez S.L."/>
            <person name="Kruys A."/>
            <person name="Hutchinson M.I."/>
            <person name="Powell A.J."/>
            <person name="Barry K."/>
            <person name="Miller A.N."/>
            <person name="Grigoriev I.V."/>
            <person name="Debuchy R."/>
            <person name="Gladieux P."/>
            <person name="Hiltunen Thoren M."/>
            <person name="Johannesson H."/>
        </authorList>
    </citation>
    <scope>NUCLEOTIDE SEQUENCE</scope>
    <source>
        <strain evidence="5">CBS 508.74</strain>
    </source>
</reference>
<dbReference type="PROSITE" id="PS00383">
    <property type="entry name" value="TYR_PHOSPHATASE_1"/>
    <property type="match status" value="1"/>
</dbReference>
<dbReference type="Pfam" id="PF00102">
    <property type="entry name" value="Y_phosphatase"/>
    <property type="match status" value="3"/>
</dbReference>
<dbReference type="PANTHER" id="PTHR19134:SF449">
    <property type="entry name" value="TYROSINE-PROTEIN PHOSPHATASE 1"/>
    <property type="match status" value="1"/>
</dbReference>
<evidence type="ECO:0000256" key="1">
    <source>
        <dbReference type="ARBA" id="ARBA00009649"/>
    </source>
</evidence>